<dbReference type="InterPro" id="IPR031107">
    <property type="entry name" value="Small_HSP"/>
</dbReference>
<evidence type="ECO:0000256" key="3">
    <source>
        <dbReference type="RuleBase" id="RU003616"/>
    </source>
</evidence>
<keyword evidence="1" id="KW-0346">Stress response</keyword>
<dbReference type="EMBL" id="AWUE01015558">
    <property type="protein sequence ID" value="OMO96773.1"/>
    <property type="molecule type" value="Genomic_DNA"/>
</dbReference>
<accession>A0A1R3JPK3</accession>
<comment type="caution">
    <text evidence="5">The sequence shown here is derived from an EMBL/GenBank/DDBJ whole genome shotgun (WGS) entry which is preliminary data.</text>
</comment>
<dbReference type="SUPFAM" id="SSF49764">
    <property type="entry name" value="HSP20-like chaperones"/>
    <property type="match status" value="1"/>
</dbReference>
<dbReference type="InterPro" id="IPR002068">
    <property type="entry name" value="A-crystallin/Hsp20_dom"/>
</dbReference>
<dbReference type="PANTHER" id="PTHR11527">
    <property type="entry name" value="HEAT-SHOCK PROTEIN 20 FAMILY MEMBER"/>
    <property type="match status" value="1"/>
</dbReference>
<protein>
    <recommendedName>
        <fullName evidence="4">SHSP domain-containing protein</fullName>
    </recommendedName>
</protein>
<feature type="domain" description="SHSP" evidence="4">
    <location>
        <begin position="3"/>
        <end position="119"/>
    </location>
</feature>
<gene>
    <name evidence="5" type="ORF">COLO4_15095</name>
</gene>
<dbReference type="Gene3D" id="2.60.40.790">
    <property type="match status" value="1"/>
</dbReference>
<keyword evidence="6" id="KW-1185">Reference proteome</keyword>
<dbReference type="Pfam" id="PF00011">
    <property type="entry name" value="HSP20"/>
    <property type="match status" value="1"/>
</dbReference>
<dbReference type="AlphaFoldDB" id="A0A1R3JPK3"/>
<dbReference type="Proteomes" id="UP000187203">
    <property type="component" value="Unassembled WGS sequence"/>
</dbReference>
<reference evidence="6" key="1">
    <citation type="submission" date="2013-09" db="EMBL/GenBank/DDBJ databases">
        <title>Corchorus olitorius genome sequencing.</title>
        <authorList>
            <person name="Alam M."/>
            <person name="Haque M.S."/>
            <person name="Islam M.S."/>
            <person name="Emdad E.M."/>
            <person name="Islam M.M."/>
            <person name="Ahmed B."/>
            <person name="Halim A."/>
            <person name="Hossen Q.M.M."/>
            <person name="Hossain M.Z."/>
            <person name="Ahmed R."/>
            <person name="Khan M.M."/>
            <person name="Islam R."/>
            <person name="Rashid M.M."/>
            <person name="Khan S.A."/>
            <person name="Rahman M.S."/>
            <person name="Alam M."/>
            <person name="Yahiya A.S."/>
            <person name="Khan M.S."/>
            <person name="Azam M.S."/>
            <person name="Haque T."/>
            <person name="Lashkar M.Z.H."/>
            <person name="Akhand A.I."/>
            <person name="Morshed G."/>
            <person name="Roy S."/>
            <person name="Uddin K.S."/>
            <person name="Rabeya T."/>
            <person name="Hossain A.S."/>
            <person name="Chowdhury A."/>
            <person name="Snigdha A.R."/>
            <person name="Mortoza M.S."/>
            <person name="Matin S.A."/>
            <person name="Hoque S.M.E."/>
            <person name="Islam M.K."/>
            <person name="Roy D.K."/>
            <person name="Haider R."/>
            <person name="Moosa M.M."/>
            <person name="Elias S.M."/>
            <person name="Hasan A.M."/>
            <person name="Jahan S."/>
            <person name="Shafiuddin M."/>
            <person name="Mahmood N."/>
            <person name="Shommy N.S."/>
        </authorList>
    </citation>
    <scope>NUCLEOTIDE SEQUENCE [LARGE SCALE GENOMIC DNA]</scope>
    <source>
        <strain evidence="6">cv. O-4</strain>
    </source>
</reference>
<name>A0A1R3JPK3_9ROSI</name>
<dbReference type="OrthoDB" id="5511210at2759"/>
<evidence type="ECO:0000313" key="6">
    <source>
        <dbReference type="Proteomes" id="UP000187203"/>
    </source>
</evidence>
<evidence type="ECO:0000256" key="1">
    <source>
        <dbReference type="ARBA" id="ARBA00023016"/>
    </source>
</evidence>
<sequence>MTDSKVRLFPRTDWKEIPTAWVAKADVAGFKKKEITVEIEGGKHGKVLHVRGQKNNSGWEPDTLNHRERTLTTNFSRKYYLTKPVDVSGVTAKMEDGILTITLPYQVANGDIWRIPISD</sequence>
<evidence type="ECO:0000313" key="5">
    <source>
        <dbReference type="EMBL" id="OMO96773.1"/>
    </source>
</evidence>
<evidence type="ECO:0000256" key="2">
    <source>
        <dbReference type="PROSITE-ProRule" id="PRU00285"/>
    </source>
</evidence>
<dbReference type="CDD" id="cd06464">
    <property type="entry name" value="ACD_sHsps-like"/>
    <property type="match status" value="1"/>
</dbReference>
<organism evidence="5 6">
    <name type="scientific">Corchorus olitorius</name>
    <dbReference type="NCBI Taxonomy" id="93759"/>
    <lineage>
        <taxon>Eukaryota</taxon>
        <taxon>Viridiplantae</taxon>
        <taxon>Streptophyta</taxon>
        <taxon>Embryophyta</taxon>
        <taxon>Tracheophyta</taxon>
        <taxon>Spermatophyta</taxon>
        <taxon>Magnoliopsida</taxon>
        <taxon>eudicotyledons</taxon>
        <taxon>Gunneridae</taxon>
        <taxon>Pentapetalae</taxon>
        <taxon>rosids</taxon>
        <taxon>malvids</taxon>
        <taxon>Malvales</taxon>
        <taxon>Malvaceae</taxon>
        <taxon>Grewioideae</taxon>
        <taxon>Apeibeae</taxon>
        <taxon>Corchorus</taxon>
    </lineage>
</organism>
<proteinExistence type="inferred from homology"/>
<dbReference type="InterPro" id="IPR008978">
    <property type="entry name" value="HSP20-like_chaperone"/>
</dbReference>
<comment type="similarity">
    <text evidence="2 3">Belongs to the small heat shock protein (HSP20) family.</text>
</comment>
<evidence type="ECO:0000259" key="4">
    <source>
        <dbReference type="PROSITE" id="PS01031"/>
    </source>
</evidence>
<dbReference type="PROSITE" id="PS01031">
    <property type="entry name" value="SHSP"/>
    <property type="match status" value="1"/>
</dbReference>